<evidence type="ECO:0000256" key="5">
    <source>
        <dbReference type="ARBA" id="ARBA00022989"/>
    </source>
</evidence>
<dbReference type="PROSITE" id="PS00420">
    <property type="entry name" value="SRCR_1"/>
    <property type="match status" value="1"/>
</dbReference>
<dbReference type="OrthoDB" id="536948at2759"/>
<dbReference type="SUPFAM" id="SSF51126">
    <property type="entry name" value="Pectin lyase-like"/>
    <property type="match status" value="2"/>
</dbReference>
<keyword evidence="2 11" id="KW-0812">Transmembrane</keyword>
<evidence type="ECO:0000259" key="13">
    <source>
        <dbReference type="PROSITE" id="PS50287"/>
    </source>
</evidence>
<dbReference type="Gene3D" id="2.60.120.290">
    <property type="entry name" value="Spermadhesin, CUB domain"/>
    <property type="match status" value="1"/>
</dbReference>
<evidence type="ECO:0000256" key="1">
    <source>
        <dbReference type="ARBA" id="ARBA00004167"/>
    </source>
</evidence>
<dbReference type="SMART" id="SM00710">
    <property type="entry name" value="PbH1"/>
    <property type="match status" value="19"/>
</dbReference>
<evidence type="ECO:0000313" key="15">
    <source>
        <dbReference type="Proteomes" id="UP001154078"/>
    </source>
</evidence>
<keyword evidence="3 12" id="KW-0732">Signal</keyword>
<evidence type="ECO:0000256" key="12">
    <source>
        <dbReference type="SAM" id="SignalP"/>
    </source>
</evidence>
<dbReference type="PANTHER" id="PTHR47653:SF1">
    <property type="entry name" value="DELETED IN MALIGNANT BRAIN TUMORS 1 PROTEIN"/>
    <property type="match status" value="1"/>
</dbReference>
<accession>A0A9P0FK66</accession>
<evidence type="ECO:0000256" key="3">
    <source>
        <dbReference type="ARBA" id="ARBA00022729"/>
    </source>
</evidence>
<dbReference type="SUPFAM" id="SSF56436">
    <property type="entry name" value="C-type lectin-like"/>
    <property type="match status" value="1"/>
</dbReference>
<proteinExistence type="predicted"/>
<dbReference type="PANTHER" id="PTHR47653">
    <property type="entry name" value="PROTEIN BARK BEETLE"/>
    <property type="match status" value="1"/>
</dbReference>
<reference evidence="14" key="1">
    <citation type="submission" date="2021-12" db="EMBL/GenBank/DDBJ databases">
        <authorList>
            <person name="King R."/>
        </authorList>
    </citation>
    <scope>NUCLEOTIDE SEQUENCE</scope>
</reference>
<comment type="subcellular location">
    <subcellularLocation>
        <location evidence="1">Membrane</location>
        <topology evidence="1">Single-pass membrane protein</topology>
    </subcellularLocation>
</comment>
<protein>
    <recommendedName>
        <fullName evidence="13">SRCR domain-containing protein</fullName>
    </recommendedName>
</protein>
<feature type="domain" description="SRCR" evidence="13">
    <location>
        <begin position="125"/>
        <end position="229"/>
    </location>
</feature>
<evidence type="ECO:0000256" key="10">
    <source>
        <dbReference type="SAM" id="MobiDB-lite"/>
    </source>
</evidence>
<dbReference type="InterPro" id="IPR012334">
    <property type="entry name" value="Pectin_lyas_fold"/>
</dbReference>
<comment type="caution">
    <text evidence="9">Lacks conserved residue(s) required for the propagation of feature annotation.</text>
</comment>
<evidence type="ECO:0000256" key="8">
    <source>
        <dbReference type="ARBA" id="ARBA00023180"/>
    </source>
</evidence>
<feature type="region of interest" description="Disordered" evidence="10">
    <location>
        <begin position="2716"/>
        <end position="2735"/>
    </location>
</feature>
<keyword evidence="5 11" id="KW-1133">Transmembrane helix</keyword>
<feature type="compositionally biased region" description="Low complexity" evidence="10">
    <location>
        <begin position="2768"/>
        <end position="2781"/>
    </location>
</feature>
<keyword evidence="8" id="KW-0325">Glycoprotein</keyword>
<organism evidence="14 15">
    <name type="scientific">Brassicogethes aeneus</name>
    <name type="common">Rape pollen beetle</name>
    <name type="synonym">Meligethes aeneus</name>
    <dbReference type="NCBI Taxonomy" id="1431903"/>
    <lineage>
        <taxon>Eukaryota</taxon>
        <taxon>Metazoa</taxon>
        <taxon>Ecdysozoa</taxon>
        <taxon>Arthropoda</taxon>
        <taxon>Hexapoda</taxon>
        <taxon>Insecta</taxon>
        <taxon>Pterygota</taxon>
        <taxon>Neoptera</taxon>
        <taxon>Endopterygota</taxon>
        <taxon>Coleoptera</taxon>
        <taxon>Polyphaga</taxon>
        <taxon>Cucujiformia</taxon>
        <taxon>Nitidulidae</taxon>
        <taxon>Meligethinae</taxon>
        <taxon>Brassicogethes</taxon>
    </lineage>
</organism>
<dbReference type="CDD" id="cd00037">
    <property type="entry name" value="CLECT"/>
    <property type="match status" value="1"/>
</dbReference>
<sequence length="2938" mass="334455">MFYMRTFLFFVFSASLVISQEDRDFYVNGGSPQNTVGSKTEHPGGVITNDQVVFYKSQSPYWLRNDIIIERSGELVIEPGVEVRVEPQVGITVRGVLTAKGTENERITLTTSEEGSARTIKLPELRLVDGPSILAGRLQIRHKDQWRSVCTNSKNWTIADLETACRQLGFQGGKFFHWFNRQMPVKPRFLYEEPKCIGTETSLQECRWESRQMGSGVCDYHPDIAIECQPRHDLILPFWRGIKFEYANNQKKLSLYNTLYLSESDSKLEYVNINYAGVGRDQNTTSALDILGVPPMVNNVRITNSAYNGVNITKPEAPIKINDCVIQNNRGYGIFINSSFGLAHIDGCTINNNGGDGVRFVRGEERPEERADKLGYKDFCQIATASSQTFPIQLYAEQTVFYNKDRNCQKVFTTRYGHIITLSLVRAVTDRNDSGSIEVYDGSTLNHRLLTKIYIRNNTRPQSVSTTGNQIFVRFRSDARTDSAVFLRILSGLQKSYDVNVSNSNVSENFGRGISVDNLRSQVHVYKSTVQRNEHVAGVHITSGVGDVNITESVISFNKGDGINITYTGGSRNISRSKITSNEGYGAAIWLNNTLETEYLFINQTSAIQYNYFEKNLDVGVLHGNYCGDAFFNITGNSFVKSFGDAIEILSCWVPNNVSTRLQVGHNIFRMNERIALKIYPAVNLNGRIEFNHFKMGTFGGLLIKNKPLEQFNVLQSDITVQQNYFINNTGTFVVNLALSPYAHHQKLLFTRNFVKNNKITEPFQTEDGSISNLNPRSRVAAPVVVGSNNIDVFRNILENPDSKYEIGSHLEDQSKTINCTYNWWGHYDESYIIERIFHRNFRYNLAKIKYTPFLLHNSNPLATKVYKNSYYVPRFYKDGSDKIGGEIEGEETIPRGEYIVEKDINIRPSGKLTIEPGVVLRFPPSIGIMIGGRLEANGGAPDGIKFTLKEEIAFTPENETYEFEMLQEENTEVITEVEPKIPIRLLGGNTETEGRLQIKVNNQWGTVCNYGWTIENAALVCQQLGYVLNPFDWFIERSEIPEAGTSEKVILSNVQCDDFDLDITKCKAERLDNFENSCTHENDVGVRCYKTSWAGVRFSALSERSNIQFMTIEKAGLLDYATNTFKPALQLDFSRHNFENIKVSNNYYHGLGVVYSDIYTDDTVNTIKNSEFSDNKGAGVAFKQFGYNIFGSVIERNQIGVKHDPMLTGLQQRELAGWFIKTEDDSNYSPLKIPDTEGLTTIYLQRGESKYFVTSKVEKENIFRSYNIKCDPGWVVGLQLLNPVENRSTESIKIHDSLTYNNYSDIWDLKRDLTVFPTTSTAPGLIMDYTSGYNAIGGTVIMLSITRAPEQTVYKRIVKGPVPTLTIRRTKIRNNKFGVYSSYYNRYLDELGNHFLRKANETIKIIDCEISHTINEAIFTHSPFWDLHKSNLSEVTIMINSSLITDNGKGIFQFSRDMRSSNNLFHYVLKDNTIERNAAGGFDISLPYVWQYNENFTHTVYMDNNTWANNRQFEWVVDGHFCSVNVTREVYKNNNCKTGLFTIKGMEKKMLLRRNQFIENNGLYVVQFSTSSQSEIIGDVPAVFFENELRNNKFVVRGRSGLGVLQVNKDPTYAIGFKGIQKVLLRRNLLSQNLLDYQLVAGIKTAKINNFLDVRENWWGSNNEDDIKKAIFDFDDWNDHAIANYLPYLINDEFEASLSLTYKKNTTIDLNNLGGRISENIELRNKGSPYIIRSDITIMPNTIFTIYPGVVMEFDANVGILVLGSLIAKGYRGSEIVMRPISKSGNLESNDVYGVRNKRSMEMFTGQESIRLCQSKGCEVEGALPNEGFLEYFNRTTLQWIPMCDSRFTERNAQVVCRELGFDPLNAYFEHGVRIDFHSNLLSRIWTWPEPLQCMGTEKKYEDCPIRLNGQQFGHRHRCTWDSKFIFIACDGKPKQVKNQYWGGLRFADAEFEQELYSHRIHDAYTHTTKQTEESVMEFVHIIGAGILHNEKSSAVQSIIKSPKIQYCKIQDSAFHGMDLISPSSTMNLLHNEVKDSMGIGINVISLSGEGRESDESSFAPLKGLNMPYNLFSLVDICDTHKEIRIDERILLYYKYDNHPVNCIKIFRSAYDIKPLGFRLLQFNLFNSSSQYGIPDFISLFDGDIYNISSKVIDRISTTSGNEKKLFKTKLPSLSVKLFANGASSDHGFIAEIVTLPISAIGFNRDVQHNISSSTINNNKQGALLYNSAGEVNPIVTIEKNQFKNNCKQLYGNFTTCKSALYMDVQNTQTIFFRNNLVDGNQGGLYIKADSRGSATSLQGWIHNNLFVNNSNLPTLIVEGRQSSPYQEVTIYRNYFTRNQAQYHNNIVLRQVVSNFTYNYVKRNIGQQNLEVSGFDKVRLNIYQTTTHNGFYNNYAVHRDSRSTIVAGTAGQHYVDNIFFNPDNDYEMITVNRTLFEFNSTLQLWNTKIDAANNYWGVNTTLAVRGRIRDQSDDRKLLEVIYQPFHMNNNTILDGKCPPGWALVGETCYMFVGAPMSFPEAKSFCQADNASIPYLIGNTNYNWLYEFLRKQNQWHLYSDRVWVQHIDRISECTIFAYQTVEINDCGEKHPFICEIDPKVKIQILPRADDVVLISVIGSASLAIILIILVIGCWYAKSKFRKAQRLERRNSIRQSLHSLRSVGLSPATYSDASFRRKAAQLGSRSTDTLTKEYKKINGSFDSMEKSVYNSSIEDNHSYDTYEQSNPNPSSFAYNPTIEYHKSPQRFENQYAKPHQFDVAYKNPGFKDNSTFNSATNSNFQSRSESVQDTDKTPIINSPNGGMSYPPSEYYTADTLPLNKSSSTMEETNFGRGYDPSYYRERPPVDLMQELTNKLPTYPTDFAPDYNTVGLAPYEEHRPHSEFIETNFDDLKPTPKARSKSEALLETNFDYTPPGGSPQFNHPLKDNSRSKSQPLETAM</sequence>
<feature type="compositionally biased region" description="Basic and acidic residues" evidence="10">
    <location>
        <begin position="2886"/>
        <end position="2902"/>
    </location>
</feature>
<dbReference type="Gene3D" id="3.10.250.10">
    <property type="entry name" value="SRCR-like domain"/>
    <property type="match status" value="3"/>
</dbReference>
<evidence type="ECO:0000256" key="11">
    <source>
        <dbReference type="SAM" id="Phobius"/>
    </source>
</evidence>
<evidence type="ECO:0000313" key="14">
    <source>
        <dbReference type="EMBL" id="CAH0560148.1"/>
    </source>
</evidence>
<keyword evidence="4" id="KW-0677">Repeat</keyword>
<dbReference type="InterPro" id="IPR036772">
    <property type="entry name" value="SRCR-like_dom_sf"/>
</dbReference>
<keyword evidence="15" id="KW-1185">Reference proteome</keyword>
<dbReference type="GO" id="GO:0016020">
    <property type="term" value="C:membrane"/>
    <property type="evidence" value="ECO:0007669"/>
    <property type="project" value="UniProtKB-SubCell"/>
</dbReference>
<gene>
    <name evidence="14" type="ORF">MELIAE_LOCUS9957</name>
</gene>
<keyword evidence="6 11" id="KW-0472">Membrane</keyword>
<feature type="disulfide bond" evidence="9">
    <location>
        <begin position="1057"/>
        <end position="1067"/>
    </location>
</feature>
<dbReference type="CDD" id="cd00041">
    <property type="entry name" value="CUB"/>
    <property type="match status" value="1"/>
</dbReference>
<evidence type="ECO:0000256" key="4">
    <source>
        <dbReference type="ARBA" id="ARBA00022737"/>
    </source>
</evidence>
<dbReference type="InterPro" id="IPR011050">
    <property type="entry name" value="Pectin_lyase_fold/virulence"/>
</dbReference>
<dbReference type="SMART" id="SM00202">
    <property type="entry name" value="SR"/>
    <property type="match status" value="3"/>
</dbReference>
<feature type="domain" description="SRCR" evidence="13">
    <location>
        <begin position="984"/>
        <end position="1090"/>
    </location>
</feature>
<feature type="region of interest" description="Disordered" evidence="10">
    <location>
        <begin position="2886"/>
        <end position="2938"/>
    </location>
</feature>
<dbReference type="Gene3D" id="2.160.20.10">
    <property type="entry name" value="Single-stranded right-handed beta-helix, Pectin lyase-like"/>
    <property type="match status" value="1"/>
</dbReference>
<evidence type="ECO:0000256" key="9">
    <source>
        <dbReference type="PROSITE-ProRule" id="PRU00196"/>
    </source>
</evidence>
<feature type="compositionally biased region" description="Polar residues" evidence="10">
    <location>
        <begin position="2929"/>
        <end position="2938"/>
    </location>
</feature>
<dbReference type="PROSITE" id="PS50287">
    <property type="entry name" value="SRCR_2"/>
    <property type="match status" value="3"/>
</dbReference>
<feature type="disulfide bond" evidence="9">
    <location>
        <begin position="1895"/>
        <end position="1905"/>
    </location>
</feature>
<feature type="disulfide bond" evidence="9">
    <location>
        <begin position="196"/>
        <end position="206"/>
    </location>
</feature>
<feature type="transmembrane region" description="Helical" evidence="11">
    <location>
        <begin position="2611"/>
        <end position="2636"/>
    </location>
</feature>
<feature type="domain" description="SRCR" evidence="13">
    <location>
        <begin position="1811"/>
        <end position="1932"/>
    </location>
</feature>
<feature type="compositionally biased region" description="Polar residues" evidence="10">
    <location>
        <begin position="2720"/>
        <end position="2733"/>
    </location>
</feature>
<dbReference type="InterPro" id="IPR035914">
    <property type="entry name" value="Sperma_CUB_dom_sf"/>
</dbReference>
<dbReference type="PRINTS" id="PR00258">
    <property type="entry name" value="SPERACTRCPTR"/>
</dbReference>
<dbReference type="InterPro" id="IPR016187">
    <property type="entry name" value="CTDL_fold"/>
</dbReference>
<evidence type="ECO:0000256" key="6">
    <source>
        <dbReference type="ARBA" id="ARBA00023136"/>
    </source>
</evidence>
<feature type="region of interest" description="Disordered" evidence="10">
    <location>
        <begin position="2767"/>
        <end position="2805"/>
    </location>
</feature>
<feature type="signal peptide" evidence="12">
    <location>
        <begin position="1"/>
        <end position="19"/>
    </location>
</feature>
<keyword evidence="7 9" id="KW-1015">Disulfide bond</keyword>
<dbReference type="SUPFAM" id="SSF56487">
    <property type="entry name" value="SRCR-like"/>
    <property type="match status" value="3"/>
</dbReference>
<dbReference type="InterPro" id="IPR016186">
    <property type="entry name" value="C-type_lectin-like/link_sf"/>
</dbReference>
<dbReference type="InterPro" id="IPR039448">
    <property type="entry name" value="Beta_helix"/>
</dbReference>
<dbReference type="GO" id="GO:0045217">
    <property type="term" value="P:cell-cell junction maintenance"/>
    <property type="evidence" value="ECO:0007669"/>
    <property type="project" value="TreeGrafter"/>
</dbReference>
<dbReference type="InterPro" id="IPR053243">
    <property type="entry name" value="SJ_maturation_regulator"/>
</dbReference>
<evidence type="ECO:0000256" key="2">
    <source>
        <dbReference type="ARBA" id="ARBA00022692"/>
    </source>
</evidence>
<dbReference type="SUPFAM" id="SSF49854">
    <property type="entry name" value="Spermadhesin, CUB domain"/>
    <property type="match status" value="1"/>
</dbReference>
<feature type="chain" id="PRO_5040460253" description="SRCR domain-containing protein" evidence="12">
    <location>
        <begin position="20"/>
        <end position="2938"/>
    </location>
</feature>
<evidence type="ECO:0000256" key="7">
    <source>
        <dbReference type="ARBA" id="ARBA00023157"/>
    </source>
</evidence>
<dbReference type="Pfam" id="PF00530">
    <property type="entry name" value="SRCR"/>
    <property type="match status" value="3"/>
</dbReference>
<dbReference type="InterPro" id="IPR000859">
    <property type="entry name" value="CUB_dom"/>
</dbReference>
<name>A0A9P0FK66_BRAAE</name>
<dbReference type="EMBL" id="OV121138">
    <property type="protein sequence ID" value="CAH0560148.1"/>
    <property type="molecule type" value="Genomic_DNA"/>
</dbReference>
<dbReference type="InterPro" id="IPR006626">
    <property type="entry name" value="PbH1"/>
</dbReference>
<dbReference type="Proteomes" id="UP001154078">
    <property type="component" value="Chromosome 7"/>
</dbReference>
<dbReference type="Pfam" id="PF13229">
    <property type="entry name" value="Beta_helix"/>
    <property type="match status" value="1"/>
</dbReference>
<dbReference type="Gene3D" id="3.10.100.10">
    <property type="entry name" value="Mannose-Binding Protein A, subunit A"/>
    <property type="match status" value="1"/>
</dbReference>
<dbReference type="InterPro" id="IPR001190">
    <property type="entry name" value="SRCR"/>
</dbReference>
<dbReference type="FunFam" id="3.10.250.10:FF:000016">
    <property type="entry name" value="Scavenger receptor cysteine-rich protein type 12"/>
    <property type="match status" value="1"/>
</dbReference>